<protein>
    <recommendedName>
        <fullName evidence="4">Elongation factor Tu-type domain-containing protein</fullName>
    </recommendedName>
</protein>
<evidence type="ECO:0000259" key="4">
    <source>
        <dbReference type="Pfam" id="PF14578"/>
    </source>
</evidence>
<dbReference type="Proteomes" id="UP000005237">
    <property type="component" value="Unassembled WGS sequence"/>
</dbReference>
<evidence type="ECO:0000313" key="6">
    <source>
        <dbReference type="Proteomes" id="UP000005237"/>
    </source>
</evidence>
<evidence type="ECO:0000256" key="3">
    <source>
        <dbReference type="SAM" id="SignalP"/>
    </source>
</evidence>
<dbReference type="GO" id="GO:0003743">
    <property type="term" value="F:translation initiation factor activity"/>
    <property type="evidence" value="ECO:0007669"/>
    <property type="project" value="TreeGrafter"/>
</dbReference>
<feature type="signal peptide" evidence="3">
    <location>
        <begin position="1"/>
        <end position="24"/>
    </location>
</feature>
<organism evidence="5 6">
    <name type="scientific">Caenorhabditis japonica</name>
    <dbReference type="NCBI Taxonomy" id="281687"/>
    <lineage>
        <taxon>Eukaryota</taxon>
        <taxon>Metazoa</taxon>
        <taxon>Ecdysozoa</taxon>
        <taxon>Nematoda</taxon>
        <taxon>Chromadorea</taxon>
        <taxon>Rhabditida</taxon>
        <taxon>Rhabditina</taxon>
        <taxon>Rhabditomorpha</taxon>
        <taxon>Rhabditoidea</taxon>
        <taxon>Rhabditidae</taxon>
        <taxon>Peloderinae</taxon>
        <taxon>Caenorhabditis</taxon>
    </lineage>
</organism>
<reference evidence="6" key="1">
    <citation type="submission" date="2010-08" db="EMBL/GenBank/DDBJ databases">
        <authorList>
            <consortium name="Caenorhabditis japonica Sequencing Consortium"/>
            <person name="Wilson R.K."/>
        </authorList>
    </citation>
    <scope>NUCLEOTIDE SEQUENCE [LARGE SCALE GENOMIC DNA]</scope>
    <source>
        <strain evidence="6">DF5081</strain>
    </source>
</reference>
<keyword evidence="1" id="KW-0547">Nucleotide-binding</keyword>
<dbReference type="InterPro" id="IPR009000">
    <property type="entry name" value="Transl_B-barrel_sf"/>
</dbReference>
<proteinExistence type="predicted"/>
<keyword evidence="3" id="KW-0732">Signal</keyword>
<dbReference type="SUPFAM" id="SSF50447">
    <property type="entry name" value="Translation proteins"/>
    <property type="match status" value="1"/>
</dbReference>
<evidence type="ECO:0000256" key="1">
    <source>
        <dbReference type="ARBA" id="ARBA00022741"/>
    </source>
</evidence>
<dbReference type="InterPro" id="IPR029459">
    <property type="entry name" value="EFTU-type"/>
</dbReference>
<reference evidence="5" key="2">
    <citation type="submission" date="2022-06" db="UniProtKB">
        <authorList>
            <consortium name="EnsemblMetazoa"/>
        </authorList>
    </citation>
    <scope>IDENTIFICATION</scope>
    <source>
        <strain evidence="5">DF5081</strain>
    </source>
</reference>
<dbReference type="PANTHER" id="PTHR43381">
    <property type="entry name" value="TRANSLATION INITIATION FACTOR IF-2-RELATED"/>
    <property type="match status" value="1"/>
</dbReference>
<feature type="domain" description="Elongation factor Tu-type" evidence="4">
    <location>
        <begin position="15"/>
        <end position="64"/>
    </location>
</feature>
<dbReference type="InterPro" id="IPR015760">
    <property type="entry name" value="TIF_IF2"/>
</dbReference>
<accession>A0A8R1DJU8</accession>
<dbReference type="GO" id="GO:0005525">
    <property type="term" value="F:GTP binding"/>
    <property type="evidence" value="ECO:0007669"/>
    <property type="project" value="UniProtKB-KW"/>
</dbReference>
<keyword evidence="2" id="KW-0342">GTP-binding</keyword>
<keyword evidence="6" id="KW-1185">Reference proteome</keyword>
<dbReference type="Gene3D" id="2.40.30.10">
    <property type="entry name" value="Translation factors"/>
    <property type="match status" value="1"/>
</dbReference>
<sequence>MKVIVDLPMWTLIFKGILLGTISSVQRNNEEVPLAKQGEEVCIKIENTTGEAPRLYGRHFTHEDTLVSRISRDSIDVCKTYFRDDLTKADWQLIVQLKKLLDIM</sequence>
<dbReference type="Pfam" id="PF14578">
    <property type="entry name" value="GTP_EFTU_D4"/>
    <property type="match status" value="1"/>
</dbReference>
<feature type="chain" id="PRO_5035730812" description="Elongation factor Tu-type domain-containing protein" evidence="3">
    <location>
        <begin position="25"/>
        <end position="104"/>
    </location>
</feature>
<dbReference type="AlphaFoldDB" id="A0A8R1DJU8"/>
<evidence type="ECO:0000313" key="5">
    <source>
        <dbReference type="EnsemblMetazoa" id="CJA04439.1"/>
    </source>
</evidence>
<evidence type="ECO:0000256" key="2">
    <source>
        <dbReference type="ARBA" id="ARBA00023134"/>
    </source>
</evidence>
<name>A0A8R1DJU8_CAEJA</name>
<dbReference type="EnsemblMetazoa" id="CJA04439.1">
    <property type="protein sequence ID" value="CJA04439.1"/>
    <property type="gene ID" value="WBGene00123643"/>
</dbReference>
<dbReference type="PANTHER" id="PTHR43381:SF4">
    <property type="entry name" value="EUKARYOTIC TRANSLATION INITIATION FACTOR 5B"/>
    <property type="match status" value="1"/>
</dbReference>
<dbReference type="GO" id="GO:0005739">
    <property type="term" value="C:mitochondrion"/>
    <property type="evidence" value="ECO:0007669"/>
    <property type="project" value="TreeGrafter"/>
</dbReference>